<evidence type="ECO:0000259" key="4">
    <source>
        <dbReference type="Pfam" id="PF24883"/>
    </source>
</evidence>
<reference evidence="5 6" key="1">
    <citation type="journal article" date="2013" name="PLoS Genet.">
        <title>Genomic mechanisms accounting for the adaptation to parasitism in nematode-trapping fungi.</title>
        <authorList>
            <person name="Meerupati T."/>
            <person name="Andersson K.M."/>
            <person name="Friman E."/>
            <person name="Kumar D."/>
            <person name="Tunlid A."/>
            <person name="Ahren D."/>
        </authorList>
    </citation>
    <scope>NUCLEOTIDE SEQUENCE [LARGE SCALE GENOMIC DNA]</scope>
    <source>
        <strain evidence="5 6">CBS 200.50</strain>
    </source>
</reference>
<dbReference type="Gene3D" id="3.40.50.300">
    <property type="entry name" value="P-loop containing nucleotide triphosphate hydrolases"/>
    <property type="match status" value="1"/>
</dbReference>
<evidence type="ECO:0000259" key="3">
    <source>
        <dbReference type="Pfam" id="PF17111"/>
    </source>
</evidence>
<dbReference type="HOGENOM" id="CLU_268959_0_0_1"/>
<dbReference type="SMART" id="SM00248">
    <property type="entry name" value="ANK"/>
    <property type="match status" value="2"/>
</dbReference>
<dbReference type="Pfam" id="PF17111">
    <property type="entry name" value="PigL_N"/>
    <property type="match status" value="1"/>
</dbReference>
<dbReference type="Proteomes" id="UP000015100">
    <property type="component" value="Unassembled WGS sequence"/>
</dbReference>
<dbReference type="Pfam" id="PF24883">
    <property type="entry name" value="NPHP3_N"/>
    <property type="match status" value="1"/>
</dbReference>
<dbReference type="InterPro" id="IPR036770">
    <property type="entry name" value="Ankyrin_rpt-contain_sf"/>
</dbReference>
<dbReference type="PANTHER" id="PTHR10039">
    <property type="entry name" value="AMELOGENIN"/>
    <property type="match status" value="1"/>
</dbReference>
<feature type="region of interest" description="Disordered" evidence="2">
    <location>
        <begin position="65"/>
        <end position="84"/>
    </location>
</feature>
<dbReference type="InterPro" id="IPR031348">
    <property type="entry name" value="PigL_N"/>
</dbReference>
<dbReference type="PANTHER" id="PTHR10039:SF5">
    <property type="entry name" value="NACHT DOMAIN-CONTAINING PROTEIN"/>
    <property type="match status" value="1"/>
</dbReference>
<dbReference type="Gene3D" id="1.25.40.20">
    <property type="entry name" value="Ankyrin repeat-containing domain"/>
    <property type="match status" value="1"/>
</dbReference>
<dbReference type="OMA" id="TINDHMC"/>
<name>S8ALA4_DACHA</name>
<sequence>MAEAIGIASSVLAFASAAIKTTRVIVELINGIKDAPEFISDLQSDVQRLRSILLQLETSEKQRIASLNSKPGNKKGKDGTQEADNEYDTIRDQLKHCKTVLKGVEDELVPVLEKMKGNKKQVAWASVCVAFTEKSIKEHSSRLSKAKAELLFTMIIDIRFAVLASSTNIQSPSGPSNAASSSAPPTDDPPPEYPGFDPKVKRRDSNLIREALRNKSMIKRFKSSSGKKGTVEEPDENANESAKQVPTFSQVITSTMDNMSKSVANDTRGDYNISTFKMLWQYDLERIQSLWELETDTVQHLKQTINDHMCKIFISSLSSNITTMDEIKDAAEGTLGWIDTMEEYTRWQGPDDRKVLLLEGKAGSGKSVFTKMVCRIVTQQPEKPESTAPVLLSYFCNKRVRAEESCTQILKAFIYQYFQANKSDFTPVHRLCKSLGDRWDPSEPEKFTFNITNLLDILTTILQISKRPVCCVVDAMDECQRDEDMEGFMDHLPSLLKCNENFRLFMSSRPDWVADNDLSGFNPLKIVLNPDVTKQDIAQVIELELCKIQSKLTIDAKQKHALKKKLINKAEGMILWVVLAFRRIQERIKGMLSPTLKWLERMVEKLPREIFGMYDHIMANIRQKYGKSHHSHANGQVESSCEDEEDEESSNLAVYGKLVLWVARSARPLTVKELQFALALDMKDTCLEDMKKKINCDIERVIGRIPFLEIISAEQSLESDDDEGENRIHGWVPRRASAPSATVRFIHQSAREYILKSADTPENKNLDDDTQFAYPILDDACIGNLCINFLSFKDFDNGPIREFKEPVRFKDGFKKFLEECGFLEYSSTYWAYHFNRASDLNDATKAHVADWICNRKNNIRIWFQVMNFAMFSDWTDFIDGEFGLLAAAGAGIEWLTDYLIAKGHDVSQRDEYGRTPFFLASVRGYEACAKKIADAGGDTSLQMLVRFVGESYELHASICYGTVGNVKDAISEANQEEIEQKDEFGRPPIFYACARGDIELLTTLLELTPAPAIDVKDGYGRLPIDVTLDTECRELVLGKMKKKGMKCSPEMLKKVPCIHNTYNEKKRYLGHILYCNFCGIALHTFYFHCCECSNDEETFEVCGQCHDKGKRCLETEHKLLGRVTGDWLVSSLDYSPHMANAKVVSPIKWTLDDEEEDEEEDDEEDDDTEHSSVSNQRLDPEITLVQTGTQGTTSKKEKETVIVQSVDEKSPGCKCVIL</sequence>
<dbReference type="SUPFAM" id="SSF48403">
    <property type="entry name" value="Ankyrin repeat"/>
    <property type="match status" value="1"/>
</dbReference>
<dbReference type="AlphaFoldDB" id="S8ALA4"/>
<keyword evidence="1" id="KW-0677">Repeat</keyword>
<organism evidence="5 6">
    <name type="scientific">Dactylellina haptotyla (strain CBS 200.50)</name>
    <name type="common">Nematode-trapping fungus</name>
    <name type="synonym">Monacrosporium haptotylum</name>
    <dbReference type="NCBI Taxonomy" id="1284197"/>
    <lineage>
        <taxon>Eukaryota</taxon>
        <taxon>Fungi</taxon>
        <taxon>Dikarya</taxon>
        <taxon>Ascomycota</taxon>
        <taxon>Pezizomycotina</taxon>
        <taxon>Orbiliomycetes</taxon>
        <taxon>Orbiliales</taxon>
        <taxon>Orbiliaceae</taxon>
        <taxon>Dactylellina</taxon>
    </lineage>
</organism>
<feature type="compositionally biased region" description="Acidic residues" evidence="2">
    <location>
        <begin position="1152"/>
        <end position="1168"/>
    </location>
</feature>
<dbReference type="STRING" id="1284197.S8ALA4"/>
<feature type="region of interest" description="Disordered" evidence="2">
    <location>
        <begin position="167"/>
        <end position="200"/>
    </location>
</feature>
<accession>S8ALA4</accession>
<keyword evidence="6" id="KW-1185">Reference proteome</keyword>
<dbReference type="InterPro" id="IPR027417">
    <property type="entry name" value="P-loop_NTPase"/>
</dbReference>
<evidence type="ECO:0000313" key="6">
    <source>
        <dbReference type="Proteomes" id="UP000015100"/>
    </source>
</evidence>
<feature type="domain" description="Azaphilone pigments biosynthesis cluster protein L N-terminal" evidence="3">
    <location>
        <begin position="2"/>
        <end position="64"/>
    </location>
</feature>
<evidence type="ECO:0000256" key="2">
    <source>
        <dbReference type="SAM" id="MobiDB-lite"/>
    </source>
</evidence>
<feature type="compositionally biased region" description="Low complexity" evidence="2">
    <location>
        <begin position="171"/>
        <end position="185"/>
    </location>
</feature>
<dbReference type="SUPFAM" id="SSF52540">
    <property type="entry name" value="P-loop containing nucleoside triphosphate hydrolases"/>
    <property type="match status" value="1"/>
</dbReference>
<comment type="caution">
    <text evidence="5">The sequence shown here is derived from an EMBL/GenBank/DDBJ whole genome shotgun (WGS) entry which is preliminary data.</text>
</comment>
<gene>
    <name evidence="5" type="ORF">H072_4227</name>
</gene>
<dbReference type="eggNOG" id="KOG4177">
    <property type="taxonomic scope" value="Eukaryota"/>
</dbReference>
<dbReference type="InterPro" id="IPR002110">
    <property type="entry name" value="Ankyrin_rpt"/>
</dbReference>
<dbReference type="EMBL" id="AQGS01000147">
    <property type="protein sequence ID" value="EPS41851.1"/>
    <property type="molecule type" value="Genomic_DNA"/>
</dbReference>
<evidence type="ECO:0000256" key="1">
    <source>
        <dbReference type="ARBA" id="ARBA00022737"/>
    </source>
</evidence>
<feature type="region of interest" description="Disordered" evidence="2">
    <location>
        <begin position="219"/>
        <end position="245"/>
    </location>
</feature>
<dbReference type="OrthoDB" id="194358at2759"/>
<dbReference type="InterPro" id="IPR056884">
    <property type="entry name" value="NPHP3-like_N"/>
</dbReference>
<feature type="domain" description="Nephrocystin 3-like N-terminal" evidence="4">
    <location>
        <begin position="333"/>
        <end position="509"/>
    </location>
</feature>
<evidence type="ECO:0000313" key="5">
    <source>
        <dbReference type="EMBL" id="EPS41851.1"/>
    </source>
</evidence>
<feature type="compositionally biased region" description="Polar residues" evidence="2">
    <location>
        <begin position="1184"/>
        <end position="1193"/>
    </location>
</feature>
<protein>
    <submittedName>
        <fullName evidence="5">Uncharacterized protein</fullName>
    </submittedName>
</protein>
<feature type="region of interest" description="Disordered" evidence="2">
    <location>
        <begin position="1148"/>
        <end position="1201"/>
    </location>
</feature>
<proteinExistence type="predicted"/>
<reference evidence="6" key="2">
    <citation type="submission" date="2013-04" db="EMBL/GenBank/DDBJ databases">
        <title>Genomic mechanisms accounting for the adaptation to parasitism in nematode-trapping fungi.</title>
        <authorList>
            <person name="Ahren D.G."/>
        </authorList>
    </citation>
    <scope>NUCLEOTIDE SEQUENCE [LARGE SCALE GENOMIC DNA]</scope>
    <source>
        <strain evidence="6">CBS 200.50</strain>
    </source>
</reference>